<protein>
    <recommendedName>
        <fullName evidence="7">GATA-type domain-containing protein</fullName>
    </recommendedName>
</protein>
<keyword evidence="3 6" id="KW-0863">Zinc-finger</keyword>
<evidence type="ECO:0000256" key="4">
    <source>
        <dbReference type="ARBA" id="ARBA00022833"/>
    </source>
</evidence>
<evidence type="ECO:0000313" key="9">
    <source>
        <dbReference type="Proteomes" id="UP001218218"/>
    </source>
</evidence>
<dbReference type="Proteomes" id="UP001218218">
    <property type="component" value="Unassembled WGS sequence"/>
</dbReference>
<dbReference type="InterPro" id="IPR013088">
    <property type="entry name" value="Znf_NHR/GATA"/>
</dbReference>
<evidence type="ECO:0000313" key="8">
    <source>
        <dbReference type="EMBL" id="KAJ7310610.1"/>
    </source>
</evidence>
<dbReference type="InterPro" id="IPR039355">
    <property type="entry name" value="Transcription_factor_GATA"/>
</dbReference>
<accession>A0AAD7EBP0</accession>
<keyword evidence="5" id="KW-0539">Nucleus</keyword>
<dbReference type="GO" id="GO:0000981">
    <property type="term" value="F:DNA-binding transcription factor activity, RNA polymerase II-specific"/>
    <property type="evidence" value="ECO:0007669"/>
    <property type="project" value="TreeGrafter"/>
</dbReference>
<name>A0AAD7EBP0_9AGAR</name>
<reference evidence="8" key="1">
    <citation type="submission" date="2023-03" db="EMBL/GenBank/DDBJ databases">
        <title>Massive genome expansion in bonnet fungi (Mycena s.s.) driven by repeated elements and novel gene families across ecological guilds.</title>
        <authorList>
            <consortium name="Lawrence Berkeley National Laboratory"/>
            <person name="Harder C.B."/>
            <person name="Miyauchi S."/>
            <person name="Viragh M."/>
            <person name="Kuo A."/>
            <person name="Thoen E."/>
            <person name="Andreopoulos B."/>
            <person name="Lu D."/>
            <person name="Skrede I."/>
            <person name="Drula E."/>
            <person name="Henrissat B."/>
            <person name="Morin E."/>
            <person name="Kohler A."/>
            <person name="Barry K."/>
            <person name="LaButti K."/>
            <person name="Morin E."/>
            <person name="Salamov A."/>
            <person name="Lipzen A."/>
            <person name="Mereny Z."/>
            <person name="Hegedus B."/>
            <person name="Baldrian P."/>
            <person name="Stursova M."/>
            <person name="Weitz H."/>
            <person name="Taylor A."/>
            <person name="Grigoriev I.V."/>
            <person name="Nagy L.G."/>
            <person name="Martin F."/>
            <person name="Kauserud H."/>
        </authorList>
    </citation>
    <scope>NUCLEOTIDE SEQUENCE</scope>
    <source>
        <strain evidence="8">CBHHK002</strain>
    </source>
</reference>
<dbReference type="CDD" id="cd00202">
    <property type="entry name" value="ZnF_GATA"/>
    <property type="match status" value="2"/>
</dbReference>
<feature type="non-terminal residue" evidence="8">
    <location>
        <position position="120"/>
    </location>
</feature>
<proteinExistence type="predicted"/>
<gene>
    <name evidence="8" type="ORF">DFH08DRAFT_667091</name>
</gene>
<dbReference type="SMART" id="SM00401">
    <property type="entry name" value="ZnF_GATA"/>
    <property type="match status" value="2"/>
</dbReference>
<dbReference type="PRINTS" id="PR00619">
    <property type="entry name" value="GATAZNFINGER"/>
</dbReference>
<dbReference type="InterPro" id="IPR000679">
    <property type="entry name" value="Znf_GATA"/>
</dbReference>
<evidence type="ECO:0000256" key="5">
    <source>
        <dbReference type="ARBA" id="ARBA00023242"/>
    </source>
</evidence>
<dbReference type="AlphaFoldDB" id="A0AAD7EBP0"/>
<feature type="domain" description="GATA-type" evidence="7">
    <location>
        <begin position="6"/>
        <end position="49"/>
    </location>
</feature>
<dbReference type="GO" id="GO:0008270">
    <property type="term" value="F:zinc ion binding"/>
    <property type="evidence" value="ECO:0007669"/>
    <property type="project" value="UniProtKB-KW"/>
</dbReference>
<dbReference type="GO" id="GO:0005634">
    <property type="term" value="C:nucleus"/>
    <property type="evidence" value="ECO:0007669"/>
    <property type="project" value="UniProtKB-SubCell"/>
</dbReference>
<keyword evidence="9" id="KW-1185">Reference proteome</keyword>
<dbReference type="PROSITE" id="PS00344">
    <property type="entry name" value="GATA_ZN_FINGER_1"/>
    <property type="match status" value="1"/>
</dbReference>
<evidence type="ECO:0000256" key="3">
    <source>
        <dbReference type="ARBA" id="ARBA00022771"/>
    </source>
</evidence>
<keyword evidence="4" id="KW-0862">Zinc</keyword>
<feature type="non-terminal residue" evidence="8">
    <location>
        <position position="1"/>
    </location>
</feature>
<dbReference type="PROSITE" id="PS50114">
    <property type="entry name" value="GATA_ZN_FINGER_2"/>
    <property type="match status" value="2"/>
</dbReference>
<dbReference type="GO" id="GO:0045944">
    <property type="term" value="P:positive regulation of transcription by RNA polymerase II"/>
    <property type="evidence" value="ECO:0007669"/>
    <property type="project" value="TreeGrafter"/>
</dbReference>
<feature type="domain" description="GATA-type" evidence="7">
    <location>
        <begin position="63"/>
        <end position="116"/>
    </location>
</feature>
<dbReference type="Gene3D" id="3.30.50.10">
    <property type="entry name" value="Erythroid Transcription Factor GATA-1, subunit A"/>
    <property type="match status" value="2"/>
</dbReference>
<sequence>PPLEPGTSIKQCYNCGSQSTPLWRSDPNTHRTLCNACGLYLHLRNEPRPQVSIDEDEEQQSIVVDGPKCSHCGTYKTSVWRRNKDGERLCNACGVYYRVNGKERPLTISQTKIKPRARHS</sequence>
<dbReference type="GO" id="GO:0000122">
    <property type="term" value="P:negative regulation of transcription by RNA polymerase II"/>
    <property type="evidence" value="ECO:0007669"/>
    <property type="project" value="TreeGrafter"/>
</dbReference>
<evidence type="ECO:0000256" key="1">
    <source>
        <dbReference type="ARBA" id="ARBA00004123"/>
    </source>
</evidence>
<dbReference type="Pfam" id="PF00320">
    <property type="entry name" value="GATA"/>
    <property type="match status" value="2"/>
</dbReference>
<dbReference type="GO" id="GO:0000978">
    <property type="term" value="F:RNA polymerase II cis-regulatory region sequence-specific DNA binding"/>
    <property type="evidence" value="ECO:0007669"/>
    <property type="project" value="TreeGrafter"/>
</dbReference>
<evidence type="ECO:0000256" key="6">
    <source>
        <dbReference type="PROSITE-ProRule" id="PRU00094"/>
    </source>
</evidence>
<organism evidence="8 9">
    <name type="scientific">Mycena albidolilacea</name>
    <dbReference type="NCBI Taxonomy" id="1033008"/>
    <lineage>
        <taxon>Eukaryota</taxon>
        <taxon>Fungi</taxon>
        <taxon>Dikarya</taxon>
        <taxon>Basidiomycota</taxon>
        <taxon>Agaricomycotina</taxon>
        <taxon>Agaricomycetes</taxon>
        <taxon>Agaricomycetidae</taxon>
        <taxon>Agaricales</taxon>
        <taxon>Marasmiineae</taxon>
        <taxon>Mycenaceae</taxon>
        <taxon>Mycena</taxon>
    </lineage>
</organism>
<dbReference type="PANTHER" id="PTHR10071">
    <property type="entry name" value="TRANSCRIPTION FACTOR GATA FAMILY MEMBER"/>
    <property type="match status" value="1"/>
</dbReference>
<dbReference type="PANTHER" id="PTHR10071:SF281">
    <property type="entry name" value="BOX A-BINDING FACTOR-RELATED"/>
    <property type="match status" value="1"/>
</dbReference>
<evidence type="ECO:0000259" key="7">
    <source>
        <dbReference type="PROSITE" id="PS50114"/>
    </source>
</evidence>
<dbReference type="SUPFAM" id="SSF57716">
    <property type="entry name" value="Glucocorticoid receptor-like (DNA-binding domain)"/>
    <property type="match status" value="2"/>
</dbReference>
<comment type="caution">
    <text evidence="8">The sequence shown here is derived from an EMBL/GenBank/DDBJ whole genome shotgun (WGS) entry which is preliminary data.</text>
</comment>
<dbReference type="EMBL" id="JARIHO010000078">
    <property type="protein sequence ID" value="KAJ7310610.1"/>
    <property type="molecule type" value="Genomic_DNA"/>
</dbReference>
<keyword evidence="2" id="KW-0479">Metal-binding</keyword>
<evidence type="ECO:0000256" key="2">
    <source>
        <dbReference type="ARBA" id="ARBA00022723"/>
    </source>
</evidence>
<comment type="subcellular location">
    <subcellularLocation>
        <location evidence="1">Nucleus</location>
    </subcellularLocation>
</comment>